<dbReference type="PANTHER" id="PTHR11732">
    <property type="entry name" value="ALDO/KETO REDUCTASE"/>
    <property type="match status" value="1"/>
</dbReference>
<gene>
    <name evidence="2" type="ORF">C2S53_005604</name>
</gene>
<dbReference type="PROSITE" id="PS00062">
    <property type="entry name" value="ALDOKETO_REDUCTASE_2"/>
    <property type="match status" value="1"/>
</dbReference>
<dbReference type="InterPro" id="IPR020471">
    <property type="entry name" value="AKR"/>
</dbReference>
<evidence type="ECO:0000313" key="3">
    <source>
        <dbReference type="Proteomes" id="UP001190926"/>
    </source>
</evidence>
<dbReference type="AlphaFoldDB" id="A0AAD4PAT1"/>
<dbReference type="Pfam" id="PF00248">
    <property type="entry name" value="Aldo_ket_red"/>
    <property type="match status" value="1"/>
</dbReference>
<evidence type="ECO:0000259" key="1">
    <source>
        <dbReference type="Pfam" id="PF00248"/>
    </source>
</evidence>
<sequence>MKIDGNNSNKLVKFEMKEIWEAMENCCKMGLAKSIGVSNFNTVKLSTLLQNATIQPAVNQAEVILKIRAEFPSSITANTILVEMPLPTYTTRSIALLNLCLKRQKSQKKLQLRIEEQAKQLRSMIQWKMS</sequence>
<dbReference type="InterPro" id="IPR023210">
    <property type="entry name" value="NADP_OxRdtase_dom"/>
</dbReference>
<comment type="caution">
    <text evidence="2">The sequence shown here is derived from an EMBL/GenBank/DDBJ whole genome shotgun (WGS) entry which is preliminary data.</text>
</comment>
<name>A0AAD4PAT1_PERFH</name>
<accession>A0AAD4PAT1</accession>
<dbReference type="Proteomes" id="UP001190926">
    <property type="component" value="Unassembled WGS sequence"/>
</dbReference>
<dbReference type="EMBL" id="SDAM02000072">
    <property type="protein sequence ID" value="KAH6832255.1"/>
    <property type="molecule type" value="Genomic_DNA"/>
</dbReference>
<reference evidence="2 3" key="1">
    <citation type="journal article" date="2021" name="Nat. Commun.">
        <title>Incipient diploidization of the medicinal plant Perilla within 10,000 years.</title>
        <authorList>
            <person name="Zhang Y."/>
            <person name="Shen Q."/>
            <person name="Leng L."/>
            <person name="Zhang D."/>
            <person name="Chen S."/>
            <person name="Shi Y."/>
            <person name="Ning Z."/>
            <person name="Chen S."/>
        </authorList>
    </citation>
    <scope>NUCLEOTIDE SEQUENCE [LARGE SCALE GENOMIC DNA]</scope>
    <source>
        <strain evidence="3">cv. PC099</strain>
    </source>
</reference>
<evidence type="ECO:0000313" key="2">
    <source>
        <dbReference type="EMBL" id="KAH6832255.1"/>
    </source>
</evidence>
<proteinExistence type="predicted"/>
<dbReference type="InterPro" id="IPR018170">
    <property type="entry name" value="Aldo/ket_reductase_CS"/>
</dbReference>
<dbReference type="GO" id="GO:0016491">
    <property type="term" value="F:oxidoreductase activity"/>
    <property type="evidence" value="ECO:0007669"/>
    <property type="project" value="InterPro"/>
</dbReference>
<feature type="domain" description="NADP-dependent oxidoreductase" evidence="1">
    <location>
        <begin position="14"/>
        <end position="63"/>
    </location>
</feature>
<dbReference type="Gene3D" id="3.20.20.100">
    <property type="entry name" value="NADP-dependent oxidoreductase domain"/>
    <property type="match status" value="1"/>
</dbReference>
<dbReference type="SUPFAM" id="SSF51430">
    <property type="entry name" value="NAD(P)-linked oxidoreductase"/>
    <property type="match status" value="1"/>
</dbReference>
<dbReference type="InterPro" id="IPR036812">
    <property type="entry name" value="NAD(P)_OxRdtase_dom_sf"/>
</dbReference>
<protein>
    <recommendedName>
        <fullName evidence="1">NADP-dependent oxidoreductase domain-containing protein</fullName>
    </recommendedName>
</protein>
<organism evidence="2 3">
    <name type="scientific">Perilla frutescens var. hirtella</name>
    <name type="common">Perilla citriodora</name>
    <name type="synonym">Perilla setoyensis</name>
    <dbReference type="NCBI Taxonomy" id="608512"/>
    <lineage>
        <taxon>Eukaryota</taxon>
        <taxon>Viridiplantae</taxon>
        <taxon>Streptophyta</taxon>
        <taxon>Embryophyta</taxon>
        <taxon>Tracheophyta</taxon>
        <taxon>Spermatophyta</taxon>
        <taxon>Magnoliopsida</taxon>
        <taxon>eudicotyledons</taxon>
        <taxon>Gunneridae</taxon>
        <taxon>Pentapetalae</taxon>
        <taxon>asterids</taxon>
        <taxon>lamiids</taxon>
        <taxon>Lamiales</taxon>
        <taxon>Lamiaceae</taxon>
        <taxon>Nepetoideae</taxon>
        <taxon>Elsholtzieae</taxon>
        <taxon>Perilla</taxon>
    </lineage>
</organism>
<keyword evidence="3" id="KW-1185">Reference proteome</keyword>